<dbReference type="InterPro" id="IPR003594">
    <property type="entry name" value="HATPase_dom"/>
</dbReference>
<dbReference type="EMBL" id="JAFBBP010000001">
    <property type="protein sequence ID" value="MBM7494046.1"/>
    <property type="molecule type" value="Genomic_DNA"/>
</dbReference>
<keyword evidence="3" id="KW-0597">Phosphoprotein</keyword>
<proteinExistence type="predicted"/>
<dbReference type="RefSeq" id="WP_204944687.1">
    <property type="nucleotide sequence ID" value="NZ_JAFBBP010000001.1"/>
</dbReference>
<dbReference type="Pfam" id="PF02518">
    <property type="entry name" value="HATPase_c"/>
    <property type="match status" value="1"/>
</dbReference>
<feature type="transmembrane region" description="Helical" evidence="9">
    <location>
        <begin position="15"/>
        <end position="37"/>
    </location>
</feature>
<feature type="transmembrane region" description="Helical" evidence="9">
    <location>
        <begin position="43"/>
        <end position="62"/>
    </location>
</feature>
<dbReference type="InterPro" id="IPR011712">
    <property type="entry name" value="Sig_transdc_His_kin_sub3_dim/P"/>
</dbReference>
<evidence type="ECO:0000256" key="3">
    <source>
        <dbReference type="ARBA" id="ARBA00022553"/>
    </source>
</evidence>
<protein>
    <recommendedName>
        <fullName evidence="2">histidine kinase</fullName>
        <ecNumber evidence="2">2.7.13.3</ecNumber>
    </recommendedName>
</protein>
<keyword evidence="9" id="KW-1133">Transmembrane helix</keyword>
<evidence type="ECO:0000256" key="6">
    <source>
        <dbReference type="ARBA" id="ARBA00022777"/>
    </source>
</evidence>
<evidence type="ECO:0000259" key="12">
    <source>
        <dbReference type="Pfam" id="PF13796"/>
    </source>
</evidence>
<feature type="transmembrane region" description="Helical" evidence="9">
    <location>
        <begin position="161"/>
        <end position="182"/>
    </location>
</feature>
<name>A0ABS2M0W9_9ACTN</name>
<evidence type="ECO:0000256" key="4">
    <source>
        <dbReference type="ARBA" id="ARBA00022679"/>
    </source>
</evidence>
<sequence>MTNQVERLSVGRWRFLGGAAVLILVIVGELLMLTWALSTLVSALLWITAPLFTGAVLANRALAGSRRAWLARELGTVVGSGYRQLPATGWWARFTTVLRDPATWRDMRWLLVDMTAGLVLLAVPVATFAAGVLSVTLPVFWSLLPDSAALDFPFGVTVEDTLGALTVGVPWGLVCLGVFWLLTPVVLRAYGRLTAAMLRPDDRWLLTERVEHLSTTRAQTVDAQAGELRRIERDLHDGAQAHLVALGMSLGMVENLVRNDPAAQLLLSEARDHNAQAITELRALITGLRPQVLNDRGLVGAVESLAIRIPLEIDVDLDVPGRLPEPVESAAYFTISEALANTVKHSGATRAWVHGRWKNDLLRLEIGDNGRGGAAIRHGGGLAGVRQRLAAFDGTLALALAPAPVSGTTLTIELPAVLSPEFPLAGADQRDGQRRP</sequence>
<dbReference type="GO" id="GO:0016301">
    <property type="term" value="F:kinase activity"/>
    <property type="evidence" value="ECO:0007669"/>
    <property type="project" value="UniProtKB-KW"/>
</dbReference>
<dbReference type="InterPro" id="IPR025828">
    <property type="entry name" value="Put_sensor_dom"/>
</dbReference>
<keyword evidence="7" id="KW-0067">ATP-binding</keyword>
<dbReference type="Proteomes" id="UP000764837">
    <property type="component" value="Unassembled WGS sequence"/>
</dbReference>
<dbReference type="PANTHER" id="PTHR24421">
    <property type="entry name" value="NITRATE/NITRITE SENSOR PROTEIN NARX-RELATED"/>
    <property type="match status" value="1"/>
</dbReference>
<keyword evidence="6 13" id="KW-0418">Kinase</keyword>
<keyword evidence="9" id="KW-0812">Transmembrane</keyword>
<keyword evidence="14" id="KW-1185">Reference proteome</keyword>
<dbReference type="PANTHER" id="PTHR24421:SF10">
    <property type="entry name" value="NITRATE_NITRITE SENSOR PROTEIN NARQ"/>
    <property type="match status" value="1"/>
</dbReference>
<keyword evidence="5" id="KW-0547">Nucleotide-binding</keyword>
<evidence type="ECO:0000256" key="2">
    <source>
        <dbReference type="ARBA" id="ARBA00012438"/>
    </source>
</evidence>
<keyword evidence="8" id="KW-0902">Two-component regulatory system</keyword>
<dbReference type="Gene3D" id="1.20.5.1930">
    <property type="match status" value="1"/>
</dbReference>
<dbReference type="CDD" id="cd16917">
    <property type="entry name" value="HATPase_UhpB-NarQ-NarX-like"/>
    <property type="match status" value="1"/>
</dbReference>
<feature type="domain" description="Putative sensor" evidence="12">
    <location>
        <begin position="30"/>
        <end position="198"/>
    </location>
</feature>
<evidence type="ECO:0000256" key="8">
    <source>
        <dbReference type="ARBA" id="ARBA00023012"/>
    </source>
</evidence>
<dbReference type="Gene3D" id="3.30.565.10">
    <property type="entry name" value="Histidine kinase-like ATPase, C-terminal domain"/>
    <property type="match status" value="1"/>
</dbReference>
<evidence type="ECO:0000259" key="10">
    <source>
        <dbReference type="Pfam" id="PF02518"/>
    </source>
</evidence>
<keyword evidence="9" id="KW-0472">Membrane</keyword>
<feature type="domain" description="Signal transduction histidine kinase subgroup 3 dimerisation and phosphoacceptor" evidence="11">
    <location>
        <begin position="227"/>
        <end position="293"/>
    </location>
</feature>
<accession>A0ABS2M0W9</accession>
<evidence type="ECO:0000259" key="11">
    <source>
        <dbReference type="Pfam" id="PF07730"/>
    </source>
</evidence>
<comment type="catalytic activity">
    <reaction evidence="1">
        <text>ATP + protein L-histidine = ADP + protein N-phospho-L-histidine.</text>
        <dbReference type="EC" id="2.7.13.3"/>
    </reaction>
</comment>
<comment type="caution">
    <text evidence="13">The sequence shown here is derived from an EMBL/GenBank/DDBJ whole genome shotgun (WGS) entry which is preliminary data.</text>
</comment>
<organism evidence="13 14">
    <name type="scientific">Micromonospora luteifusca</name>
    <dbReference type="NCBI Taxonomy" id="709860"/>
    <lineage>
        <taxon>Bacteria</taxon>
        <taxon>Bacillati</taxon>
        <taxon>Actinomycetota</taxon>
        <taxon>Actinomycetes</taxon>
        <taxon>Micromonosporales</taxon>
        <taxon>Micromonosporaceae</taxon>
        <taxon>Micromonospora</taxon>
    </lineage>
</organism>
<evidence type="ECO:0000313" key="13">
    <source>
        <dbReference type="EMBL" id="MBM7494046.1"/>
    </source>
</evidence>
<evidence type="ECO:0000256" key="9">
    <source>
        <dbReference type="SAM" id="Phobius"/>
    </source>
</evidence>
<feature type="domain" description="Histidine kinase/HSP90-like ATPase" evidence="10">
    <location>
        <begin position="331"/>
        <end position="416"/>
    </location>
</feature>
<dbReference type="SUPFAM" id="SSF55874">
    <property type="entry name" value="ATPase domain of HSP90 chaperone/DNA topoisomerase II/histidine kinase"/>
    <property type="match status" value="1"/>
</dbReference>
<feature type="transmembrane region" description="Helical" evidence="9">
    <location>
        <begin position="115"/>
        <end position="141"/>
    </location>
</feature>
<evidence type="ECO:0000256" key="5">
    <source>
        <dbReference type="ARBA" id="ARBA00022741"/>
    </source>
</evidence>
<dbReference type="EC" id="2.7.13.3" evidence="2"/>
<dbReference type="InterPro" id="IPR036890">
    <property type="entry name" value="HATPase_C_sf"/>
</dbReference>
<dbReference type="Pfam" id="PF07730">
    <property type="entry name" value="HisKA_3"/>
    <property type="match status" value="1"/>
</dbReference>
<keyword evidence="4" id="KW-0808">Transferase</keyword>
<evidence type="ECO:0000256" key="1">
    <source>
        <dbReference type="ARBA" id="ARBA00000085"/>
    </source>
</evidence>
<evidence type="ECO:0000256" key="7">
    <source>
        <dbReference type="ARBA" id="ARBA00022840"/>
    </source>
</evidence>
<dbReference type="InterPro" id="IPR050482">
    <property type="entry name" value="Sensor_HK_TwoCompSys"/>
</dbReference>
<evidence type="ECO:0000313" key="14">
    <source>
        <dbReference type="Proteomes" id="UP000764837"/>
    </source>
</evidence>
<dbReference type="Pfam" id="PF13796">
    <property type="entry name" value="Sensor"/>
    <property type="match status" value="1"/>
</dbReference>
<gene>
    <name evidence="13" type="ORF">JOD64_005268</name>
</gene>
<reference evidence="13 14" key="1">
    <citation type="submission" date="2021-01" db="EMBL/GenBank/DDBJ databases">
        <title>Sequencing the genomes of 1000 actinobacteria strains.</title>
        <authorList>
            <person name="Klenk H.-P."/>
        </authorList>
    </citation>
    <scope>NUCLEOTIDE SEQUENCE [LARGE SCALE GENOMIC DNA]</scope>
    <source>
        <strain evidence="13 14">DSM 100204</strain>
    </source>
</reference>